<proteinExistence type="predicted"/>
<evidence type="ECO:0000313" key="2">
    <source>
        <dbReference type="Proteomes" id="UP001156666"/>
    </source>
</evidence>
<dbReference type="EMBL" id="BSOH01000003">
    <property type="protein sequence ID" value="GLR16155.1"/>
    <property type="molecule type" value="Genomic_DNA"/>
</dbReference>
<keyword evidence="2" id="KW-1185">Reference proteome</keyword>
<sequence>MEKILKISDDSGFIGIANLSTYDSFIGKNWNFNQLKEHIVIEINKNNLLFWATGREDDWTVKFIINGEETIKKPFRKEEAIIQVTNNKLYLVNYETLTMAAQFEHVILPENHLNQLFIELDNGYYLTSFCQVQNPELYVENSKFDFEIKLDKINDLDEYYPNDFVNIFWNQY</sequence>
<accession>A0AA37WEJ0</accession>
<reference evidence="1" key="1">
    <citation type="journal article" date="2014" name="Int. J. Syst. Evol. Microbiol.">
        <title>Complete genome sequence of Corynebacterium casei LMG S-19264T (=DSM 44701T), isolated from a smear-ripened cheese.</title>
        <authorList>
            <consortium name="US DOE Joint Genome Institute (JGI-PGF)"/>
            <person name="Walter F."/>
            <person name="Albersmeier A."/>
            <person name="Kalinowski J."/>
            <person name="Ruckert C."/>
        </authorList>
    </citation>
    <scope>NUCLEOTIDE SEQUENCE</scope>
    <source>
        <strain evidence="1">NBRC 108769</strain>
    </source>
</reference>
<dbReference type="Proteomes" id="UP001156666">
    <property type="component" value="Unassembled WGS sequence"/>
</dbReference>
<comment type="caution">
    <text evidence="1">The sequence shown here is derived from an EMBL/GenBank/DDBJ whole genome shotgun (WGS) entry which is preliminary data.</text>
</comment>
<organism evidence="1 2">
    <name type="scientific">Portibacter lacus</name>
    <dbReference type="NCBI Taxonomy" id="1099794"/>
    <lineage>
        <taxon>Bacteria</taxon>
        <taxon>Pseudomonadati</taxon>
        <taxon>Bacteroidota</taxon>
        <taxon>Saprospiria</taxon>
        <taxon>Saprospirales</taxon>
        <taxon>Haliscomenobacteraceae</taxon>
        <taxon>Portibacter</taxon>
    </lineage>
</organism>
<name>A0AA37WEJ0_9BACT</name>
<gene>
    <name evidence="1" type="ORF">GCM10007940_07700</name>
</gene>
<dbReference type="RefSeq" id="WP_235295612.1">
    <property type="nucleotide sequence ID" value="NZ_BSOH01000003.1"/>
</dbReference>
<dbReference type="AlphaFoldDB" id="A0AA37WEJ0"/>
<reference evidence="1" key="2">
    <citation type="submission" date="2023-01" db="EMBL/GenBank/DDBJ databases">
        <title>Draft genome sequence of Portibacter lacus strain NBRC 108769.</title>
        <authorList>
            <person name="Sun Q."/>
            <person name="Mori K."/>
        </authorList>
    </citation>
    <scope>NUCLEOTIDE SEQUENCE</scope>
    <source>
        <strain evidence="1">NBRC 108769</strain>
    </source>
</reference>
<protein>
    <submittedName>
        <fullName evidence="1">Uncharacterized protein</fullName>
    </submittedName>
</protein>
<evidence type="ECO:0000313" key="1">
    <source>
        <dbReference type="EMBL" id="GLR16155.1"/>
    </source>
</evidence>